<evidence type="ECO:0000313" key="3">
    <source>
        <dbReference type="Proteomes" id="UP000535838"/>
    </source>
</evidence>
<keyword evidence="1" id="KW-1133">Transmembrane helix</keyword>
<sequence length="157" mass="18126">MAITLFLTISIILALFFFTTKRRLHLFEGIVLWAFFLNIHNNFIGFAGVDFHLIRISQRLPNFIAYCAIRNVIFPLFIILFLEAVVSLRRSWAKLACLVVAVHLLMGIVLLAERLNVLQHSAKWTAGWSYLSWTAALLLMYGIHQWIRRVLGKDVIV</sequence>
<evidence type="ECO:0000256" key="1">
    <source>
        <dbReference type="SAM" id="Phobius"/>
    </source>
</evidence>
<comment type="caution">
    <text evidence="2">The sequence shown here is derived from an EMBL/GenBank/DDBJ whole genome shotgun (WGS) entry which is preliminary data.</text>
</comment>
<protein>
    <submittedName>
        <fullName evidence="2">Uncharacterized protein</fullName>
    </submittedName>
</protein>
<reference evidence="2 3" key="1">
    <citation type="submission" date="2020-08" db="EMBL/GenBank/DDBJ databases">
        <title>Cohnella phylogeny.</title>
        <authorList>
            <person name="Dunlap C."/>
        </authorList>
    </citation>
    <scope>NUCLEOTIDE SEQUENCE [LARGE SCALE GENOMIC DNA]</scope>
    <source>
        <strain evidence="2 3">DSM 25241</strain>
    </source>
</reference>
<feature type="transmembrane region" description="Helical" evidence="1">
    <location>
        <begin position="30"/>
        <end position="51"/>
    </location>
</feature>
<name>A0A841SWW2_9BACL</name>
<keyword evidence="1" id="KW-0472">Membrane</keyword>
<feature type="transmembrane region" description="Helical" evidence="1">
    <location>
        <begin position="92"/>
        <end position="112"/>
    </location>
</feature>
<dbReference type="EMBL" id="JACJVQ010000006">
    <property type="protein sequence ID" value="MBB6634107.1"/>
    <property type="molecule type" value="Genomic_DNA"/>
</dbReference>
<evidence type="ECO:0000313" key="2">
    <source>
        <dbReference type="EMBL" id="MBB6634107.1"/>
    </source>
</evidence>
<keyword evidence="1" id="KW-0812">Transmembrane</keyword>
<dbReference type="NCBIfam" id="NF041644">
    <property type="entry name" value="CBO0543_fam"/>
    <property type="match status" value="1"/>
</dbReference>
<accession>A0A841SWW2</accession>
<dbReference type="RefSeq" id="WP_185119341.1">
    <property type="nucleotide sequence ID" value="NZ_JACJVQ010000006.1"/>
</dbReference>
<dbReference type="InterPro" id="IPR048147">
    <property type="entry name" value="CBO0543-like"/>
</dbReference>
<feature type="transmembrane region" description="Helical" evidence="1">
    <location>
        <begin position="63"/>
        <end position="86"/>
    </location>
</feature>
<feature type="transmembrane region" description="Helical" evidence="1">
    <location>
        <begin position="124"/>
        <end position="143"/>
    </location>
</feature>
<dbReference type="Proteomes" id="UP000535838">
    <property type="component" value="Unassembled WGS sequence"/>
</dbReference>
<gene>
    <name evidence="2" type="ORF">H7B67_08300</name>
</gene>
<keyword evidence="3" id="KW-1185">Reference proteome</keyword>
<dbReference type="AlphaFoldDB" id="A0A841SWW2"/>
<organism evidence="2 3">
    <name type="scientific">Cohnella thailandensis</name>
    <dbReference type="NCBI Taxonomy" id="557557"/>
    <lineage>
        <taxon>Bacteria</taxon>
        <taxon>Bacillati</taxon>
        <taxon>Bacillota</taxon>
        <taxon>Bacilli</taxon>
        <taxon>Bacillales</taxon>
        <taxon>Paenibacillaceae</taxon>
        <taxon>Cohnella</taxon>
    </lineage>
</organism>
<proteinExistence type="predicted"/>